<dbReference type="Proteomes" id="UP000095280">
    <property type="component" value="Unplaced"/>
</dbReference>
<feature type="region of interest" description="Disordered" evidence="1">
    <location>
        <begin position="353"/>
        <end position="372"/>
    </location>
</feature>
<reference evidence="3" key="1">
    <citation type="submission" date="2016-11" db="UniProtKB">
        <authorList>
            <consortium name="WormBaseParasite"/>
        </authorList>
    </citation>
    <scope>IDENTIFICATION</scope>
</reference>
<protein>
    <submittedName>
        <fullName evidence="3">Rab-GAP TBC domain-containing protein</fullName>
    </submittedName>
</protein>
<keyword evidence="2" id="KW-1185">Reference proteome</keyword>
<dbReference type="WBParaSite" id="maker-unitig_29751-snap-gene-0.4-mRNA-1">
    <property type="protein sequence ID" value="maker-unitig_29751-snap-gene-0.4-mRNA-1"/>
    <property type="gene ID" value="maker-unitig_29751-snap-gene-0.4"/>
</dbReference>
<name>A0A1I8FEA8_9PLAT</name>
<accession>A0A1I8FEA8</accession>
<evidence type="ECO:0000256" key="1">
    <source>
        <dbReference type="SAM" id="MobiDB-lite"/>
    </source>
</evidence>
<evidence type="ECO:0000313" key="3">
    <source>
        <dbReference type="WBParaSite" id="maker-unitig_29751-snap-gene-0.4-mRNA-1"/>
    </source>
</evidence>
<dbReference type="AlphaFoldDB" id="A0A1I8FEA8"/>
<organism evidence="2 3">
    <name type="scientific">Macrostomum lignano</name>
    <dbReference type="NCBI Taxonomy" id="282301"/>
    <lineage>
        <taxon>Eukaryota</taxon>
        <taxon>Metazoa</taxon>
        <taxon>Spiralia</taxon>
        <taxon>Lophotrochozoa</taxon>
        <taxon>Platyhelminthes</taxon>
        <taxon>Rhabditophora</taxon>
        <taxon>Macrostomorpha</taxon>
        <taxon>Macrostomida</taxon>
        <taxon>Macrostomidae</taxon>
        <taxon>Macrostomum</taxon>
    </lineage>
</organism>
<proteinExistence type="predicted"/>
<evidence type="ECO:0000313" key="2">
    <source>
        <dbReference type="Proteomes" id="UP000095280"/>
    </source>
</evidence>
<sequence length="491" mass="52725">AGGGRRPPGRAVLVPHLAQAYCRCRLASLVAMLFVNSEELALALVDFFFDLFLGAETAADNHLAFLLHLFVQCGLAHGLSSLLADKSSDQLGIRCDFAAFGELTHRSRRLLPAASALNHALGEKPPPPKNVLLAALVSQTKPVNTSLLASASAAALASACASLAACPDDPERLGMAGDARPGPLLPYKLTSLYRRRLRRRFHHFPRRSCRRRQSDCSVRLRWRLPAVSLSSGDEDCRLYMPPGSRLSCCAPICRSLPTAGIELLVKTAVRHLDPTVCQTALAVLEEALRIRKGFRFLRNQSCVRKSIDLVYQLLQPGSRFDTEAENYRCKAAAGRTLYQLHLAGNIHLHVSSAQTAAPDSNSSKQRFGSKNSQHQRLANATASLLKLLAAGEHSDGLSAGCLPDAVVVAAAAAAVTAGSTAANQQLALPSSVSTWTARTVRALQQQRVALTLAANSPSLSALDSAAVGSFDIVSDWRPARLRRSQVSCRSH</sequence>